<dbReference type="PANTHER" id="PTHR33116">
    <property type="entry name" value="REVERSE TRANSCRIPTASE ZINC-BINDING DOMAIN-CONTAINING PROTEIN-RELATED-RELATED"/>
    <property type="match status" value="1"/>
</dbReference>
<evidence type="ECO:0000313" key="3">
    <source>
        <dbReference type="Proteomes" id="UP000245207"/>
    </source>
</evidence>
<sequence length="290" mass="34119">MRIGDGKGTSAWFDNWSFIGPLFQYISKRDIFYAGLSLSCKIADLVIDGSWNWPEVWRSKIQFLFHLPPPLLFQDRPDQALWKNRSGKVCHFSVKTAWFDLSDPKDSVSWFKCVWFSQNIPRNAFILWLAINKRLNTQDRIAIWNKTDDLKCPLCNSIRDNHNHLFFGCDFSLRVWRYFKGLMKLECVPDDLYLIIDYISSRPISKSIWSIIQRLVLGDSVYYIWIERNARIFLKKFRSVDEICGIIRDYVRLRLLSLKIKSSKQSLEATGIWNFHVMKSNVVKGSKVLS</sequence>
<reference evidence="2 3" key="1">
    <citation type="journal article" date="2018" name="Mol. Plant">
        <title>The genome of Artemisia annua provides insight into the evolution of Asteraceae family and artemisinin biosynthesis.</title>
        <authorList>
            <person name="Shen Q."/>
            <person name="Zhang L."/>
            <person name="Liao Z."/>
            <person name="Wang S."/>
            <person name="Yan T."/>
            <person name="Shi P."/>
            <person name="Liu M."/>
            <person name="Fu X."/>
            <person name="Pan Q."/>
            <person name="Wang Y."/>
            <person name="Lv Z."/>
            <person name="Lu X."/>
            <person name="Zhang F."/>
            <person name="Jiang W."/>
            <person name="Ma Y."/>
            <person name="Chen M."/>
            <person name="Hao X."/>
            <person name="Li L."/>
            <person name="Tang Y."/>
            <person name="Lv G."/>
            <person name="Zhou Y."/>
            <person name="Sun X."/>
            <person name="Brodelius P.E."/>
            <person name="Rose J.K.C."/>
            <person name="Tang K."/>
        </authorList>
    </citation>
    <scope>NUCLEOTIDE SEQUENCE [LARGE SCALE GENOMIC DNA]</scope>
    <source>
        <strain evidence="3">cv. Huhao1</strain>
        <tissue evidence="2">Leaf</tissue>
    </source>
</reference>
<gene>
    <name evidence="2" type="ORF">CTI12_AA373720</name>
</gene>
<keyword evidence="2" id="KW-0548">Nucleotidyltransferase</keyword>
<dbReference type="OrthoDB" id="1109840at2759"/>
<comment type="caution">
    <text evidence="2">The sequence shown here is derived from an EMBL/GenBank/DDBJ whole genome shotgun (WGS) entry which is preliminary data.</text>
</comment>
<dbReference type="PANTHER" id="PTHR33116:SF84">
    <property type="entry name" value="RNA-DIRECTED DNA POLYMERASE"/>
    <property type="match status" value="1"/>
</dbReference>
<accession>A0A2U1MI09</accession>
<organism evidence="2 3">
    <name type="scientific">Artemisia annua</name>
    <name type="common">Sweet wormwood</name>
    <dbReference type="NCBI Taxonomy" id="35608"/>
    <lineage>
        <taxon>Eukaryota</taxon>
        <taxon>Viridiplantae</taxon>
        <taxon>Streptophyta</taxon>
        <taxon>Embryophyta</taxon>
        <taxon>Tracheophyta</taxon>
        <taxon>Spermatophyta</taxon>
        <taxon>Magnoliopsida</taxon>
        <taxon>eudicotyledons</taxon>
        <taxon>Gunneridae</taxon>
        <taxon>Pentapetalae</taxon>
        <taxon>asterids</taxon>
        <taxon>campanulids</taxon>
        <taxon>Asterales</taxon>
        <taxon>Asteraceae</taxon>
        <taxon>Asteroideae</taxon>
        <taxon>Anthemideae</taxon>
        <taxon>Artemisiinae</taxon>
        <taxon>Artemisia</taxon>
    </lineage>
</organism>
<dbReference type="STRING" id="35608.A0A2U1MI09"/>
<dbReference type="AlphaFoldDB" id="A0A2U1MI09"/>
<dbReference type="EMBL" id="PKPP01005229">
    <property type="protein sequence ID" value="PWA60910.1"/>
    <property type="molecule type" value="Genomic_DNA"/>
</dbReference>
<dbReference type="Pfam" id="PF13966">
    <property type="entry name" value="zf-RVT"/>
    <property type="match status" value="1"/>
</dbReference>
<dbReference type="InterPro" id="IPR026960">
    <property type="entry name" value="RVT-Znf"/>
</dbReference>
<dbReference type="GO" id="GO:0003964">
    <property type="term" value="F:RNA-directed DNA polymerase activity"/>
    <property type="evidence" value="ECO:0007669"/>
    <property type="project" value="UniProtKB-KW"/>
</dbReference>
<feature type="domain" description="Reverse transcriptase zinc-binding" evidence="1">
    <location>
        <begin position="92"/>
        <end position="176"/>
    </location>
</feature>
<name>A0A2U1MI09_ARTAN</name>
<evidence type="ECO:0000313" key="2">
    <source>
        <dbReference type="EMBL" id="PWA60910.1"/>
    </source>
</evidence>
<evidence type="ECO:0000259" key="1">
    <source>
        <dbReference type="Pfam" id="PF13966"/>
    </source>
</evidence>
<dbReference type="Proteomes" id="UP000245207">
    <property type="component" value="Unassembled WGS sequence"/>
</dbReference>
<proteinExistence type="predicted"/>
<keyword evidence="3" id="KW-1185">Reference proteome</keyword>
<keyword evidence="2" id="KW-0808">Transferase</keyword>
<keyword evidence="2" id="KW-0695">RNA-directed DNA polymerase</keyword>
<protein>
    <submittedName>
        <fullName evidence="2">RNA-directed DNA polymerase, eukaryota, Reverse transcriptase zinc-binding domain protein</fullName>
    </submittedName>
</protein>